<name>A0A816JLG0_BRANA</name>
<dbReference type="EMBL" id="HG994368">
    <property type="protein sequence ID" value="CAF1859725.1"/>
    <property type="molecule type" value="Genomic_DNA"/>
</dbReference>
<evidence type="ECO:0000313" key="3">
    <source>
        <dbReference type="EMBL" id="CAF1859725.1"/>
    </source>
</evidence>
<keyword evidence="1" id="KW-0677">Repeat</keyword>
<dbReference type="PANTHER" id="PTHR22904:SF523">
    <property type="entry name" value="STRESS-INDUCED-PHOSPHOPROTEIN 1"/>
    <property type="match status" value="1"/>
</dbReference>
<sequence length="108" mass="12209">GTTHNVGVKKAYGNQAACYNKLGAIADGLEDVEKCIELDPKFSGGYIRKAEVEFYLKEYDNAMKTYLEGLKHDHNDQELLAGVTRYIYTHTCLNEVIKPLSIACLMWF</sequence>
<dbReference type="Pfam" id="PF13181">
    <property type="entry name" value="TPR_8"/>
    <property type="match status" value="1"/>
</dbReference>
<dbReference type="SUPFAM" id="SSF48452">
    <property type="entry name" value="TPR-like"/>
    <property type="match status" value="1"/>
</dbReference>
<dbReference type="Gene3D" id="1.25.40.10">
    <property type="entry name" value="Tetratricopeptide repeat domain"/>
    <property type="match status" value="1"/>
</dbReference>
<evidence type="ECO:0000256" key="1">
    <source>
        <dbReference type="ARBA" id="ARBA00022737"/>
    </source>
</evidence>
<organism evidence="3">
    <name type="scientific">Brassica napus</name>
    <name type="common">Rape</name>
    <dbReference type="NCBI Taxonomy" id="3708"/>
    <lineage>
        <taxon>Eukaryota</taxon>
        <taxon>Viridiplantae</taxon>
        <taxon>Streptophyta</taxon>
        <taxon>Embryophyta</taxon>
        <taxon>Tracheophyta</taxon>
        <taxon>Spermatophyta</taxon>
        <taxon>Magnoliopsida</taxon>
        <taxon>eudicotyledons</taxon>
        <taxon>Gunneridae</taxon>
        <taxon>Pentapetalae</taxon>
        <taxon>rosids</taxon>
        <taxon>malvids</taxon>
        <taxon>Brassicales</taxon>
        <taxon>Brassicaceae</taxon>
        <taxon>Brassiceae</taxon>
        <taxon>Brassica</taxon>
    </lineage>
</organism>
<evidence type="ECO:0000256" key="2">
    <source>
        <dbReference type="ARBA" id="ARBA00022803"/>
    </source>
</evidence>
<dbReference type="InterPro" id="IPR019734">
    <property type="entry name" value="TPR_rpt"/>
</dbReference>
<keyword evidence="2" id="KW-0802">TPR repeat</keyword>
<dbReference type="AlphaFoldDB" id="A0A816JLG0"/>
<dbReference type="Proteomes" id="UP001295469">
    <property type="component" value="Chromosome C04"/>
</dbReference>
<protein>
    <submittedName>
        <fullName evidence="3">(rape) hypothetical protein</fullName>
    </submittedName>
</protein>
<dbReference type="SMART" id="SM00028">
    <property type="entry name" value="TPR"/>
    <property type="match status" value="2"/>
</dbReference>
<proteinExistence type="predicted"/>
<reference evidence="3" key="1">
    <citation type="submission" date="2021-01" db="EMBL/GenBank/DDBJ databases">
        <authorList>
            <consortium name="Genoscope - CEA"/>
            <person name="William W."/>
        </authorList>
    </citation>
    <scope>NUCLEOTIDE SEQUENCE</scope>
</reference>
<dbReference type="PANTHER" id="PTHR22904">
    <property type="entry name" value="TPR REPEAT CONTAINING PROTEIN"/>
    <property type="match status" value="1"/>
</dbReference>
<accession>A0A816JLG0</accession>
<dbReference type="InterPro" id="IPR011990">
    <property type="entry name" value="TPR-like_helical_dom_sf"/>
</dbReference>
<feature type="non-terminal residue" evidence="3">
    <location>
        <position position="1"/>
    </location>
</feature>
<gene>
    <name evidence="3" type="ORF">DARMORV10_C04P49010.1</name>
</gene>